<proteinExistence type="predicted"/>
<dbReference type="Proteomes" id="UP000611629">
    <property type="component" value="Unassembled WGS sequence"/>
</dbReference>
<comment type="caution">
    <text evidence="1">The sequence shown here is derived from an EMBL/GenBank/DDBJ whole genome shotgun (WGS) entry which is preliminary data.</text>
</comment>
<dbReference type="RefSeq" id="WP_179237078.1">
    <property type="nucleotide sequence ID" value="NZ_JACBNQ010000002.1"/>
</dbReference>
<gene>
    <name evidence="1" type="ORF">HZF24_04515</name>
</gene>
<sequence length="97" mass="11076">MTPLEKIKAISEYKDDAKISVYIDMVKDEIKDICKLNEYSEELDNVLVEMVIVKLNKAGNEGLSSVNMGGASENYLNEYPHSITSRLNKYTKRVVMR</sequence>
<organism evidence="1 2">
    <name type="scientific">Sedimentibacter hydroxybenzoicus DSM 7310</name>
    <dbReference type="NCBI Taxonomy" id="1123245"/>
    <lineage>
        <taxon>Bacteria</taxon>
        <taxon>Bacillati</taxon>
        <taxon>Bacillota</taxon>
        <taxon>Tissierellia</taxon>
        <taxon>Sedimentibacter</taxon>
    </lineage>
</organism>
<accession>A0A974BHQ6</accession>
<name>A0A974BHQ6_SEDHY</name>
<evidence type="ECO:0000313" key="2">
    <source>
        <dbReference type="Proteomes" id="UP000611629"/>
    </source>
</evidence>
<dbReference type="Pfam" id="PF05135">
    <property type="entry name" value="Phage_connect_1"/>
    <property type="match status" value="1"/>
</dbReference>
<dbReference type="InterPro" id="IPR021146">
    <property type="entry name" value="Phage_gp6-like_head-tail"/>
</dbReference>
<evidence type="ECO:0000313" key="1">
    <source>
        <dbReference type="EMBL" id="NYB73399.1"/>
    </source>
</evidence>
<dbReference type="Gene3D" id="1.10.246.150">
    <property type="match status" value="1"/>
</dbReference>
<dbReference type="EMBL" id="JACBNQ010000002">
    <property type="protein sequence ID" value="NYB73399.1"/>
    <property type="molecule type" value="Genomic_DNA"/>
</dbReference>
<keyword evidence="2" id="KW-1185">Reference proteome</keyword>
<protein>
    <submittedName>
        <fullName evidence="1">Phage head-tail connector protein</fullName>
    </submittedName>
</protein>
<dbReference type="InterPro" id="IPR053746">
    <property type="entry name" value="Viral_HT_Connector_Assembly"/>
</dbReference>
<dbReference type="AlphaFoldDB" id="A0A974BHQ6"/>
<reference evidence="1" key="1">
    <citation type="submission" date="2020-07" db="EMBL/GenBank/DDBJ databases">
        <title>Genomic analysis of a strain of Sedimentibacter Hydroxybenzoicus DSM7310.</title>
        <authorList>
            <person name="Ma S."/>
        </authorList>
    </citation>
    <scope>NUCLEOTIDE SEQUENCE</scope>
    <source>
        <strain evidence="1">DSM 7310</strain>
    </source>
</reference>